<accession>A0A561TA16</accession>
<dbReference type="RefSeq" id="WP_145866138.1">
    <property type="nucleotide sequence ID" value="NZ_BNCE01000018.1"/>
</dbReference>
<sequence>MTFVFKNAECRGGRRTPARAAARAAAHKTISSALDTLCAPCALVAPCTLCALSARHLAHPGTPVLAMDGDIERHLAQALTPAPLLP</sequence>
<comment type="caution">
    <text evidence="1">The sequence shown here is derived from an EMBL/GenBank/DDBJ whole genome shotgun (WGS) entry which is preliminary data.</text>
</comment>
<protein>
    <submittedName>
        <fullName evidence="1">Uncharacterized protein</fullName>
    </submittedName>
</protein>
<dbReference type="EMBL" id="VIWV01000001">
    <property type="protein sequence ID" value="TWF83936.1"/>
    <property type="molecule type" value="Genomic_DNA"/>
</dbReference>
<evidence type="ECO:0000313" key="1">
    <source>
        <dbReference type="EMBL" id="TWF83936.1"/>
    </source>
</evidence>
<keyword evidence="2" id="KW-1185">Reference proteome</keyword>
<proteinExistence type="predicted"/>
<organism evidence="1 2">
    <name type="scientific">Streptomyces capillispiralis</name>
    <dbReference type="NCBI Taxonomy" id="68182"/>
    <lineage>
        <taxon>Bacteria</taxon>
        <taxon>Bacillati</taxon>
        <taxon>Actinomycetota</taxon>
        <taxon>Actinomycetes</taxon>
        <taxon>Kitasatosporales</taxon>
        <taxon>Streptomycetaceae</taxon>
        <taxon>Streptomyces</taxon>
    </lineage>
</organism>
<reference evidence="1 2" key="1">
    <citation type="submission" date="2019-06" db="EMBL/GenBank/DDBJ databases">
        <title>Sequencing the genomes of 1000 actinobacteria strains.</title>
        <authorList>
            <person name="Klenk H.-P."/>
        </authorList>
    </citation>
    <scope>NUCLEOTIDE SEQUENCE [LARGE SCALE GENOMIC DNA]</scope>
    <source>
        <strain evidence="1 2">DSM 41695</strain>
    </source>
</reference>
<name>A0A561TA16_9ACTN</name>
<dbReference type="Proteomes" id="UP000316603">
    <property type="component" value="Unassembled WGS sequence"/>
</dbReference>
<gene>
    <name evidence="1" type="ORF">FHX78_11869</name>
</gene>
<evidence type="ECO:0000313" key="2">
    <source>
        <dbReference type="Proteomes" id="UP000316603"/>
    </source>
</evidence>
<dbReference type="AlphaFoldDB" id="A0A561TA16"/>